<name>A0AAN7BJS4_9PEZI</name>
<accession>A0AAN7BJS4</accession>
<dbReference type="EMBL" id="MU865387">
    <property type="protein sequence ID" value="KAK4224649.1"/>
    <property type="molecule type" value="Genomic_DNA"/>
</dbReference>
<reference evidence="2" key="2">
    <citation type="submission" date="2023-05" db="EMBL/GenBank/DDBJ databases">
        <authorList>
            <consortium name="Lawrence Berkeley National Laboratory"/>
            <person name="Steindorff A."/>
            <person name="Hensen N."/>
            <person name="Bonometti L."/>
            <person name="Westerberg I."/>
            <person name="Brannstrom I.O."/>
            <person name="Guillou S."/>
            <person name="Cros-Aarteil S."/>
            <person name="Calhoun S."/>
            <person name="Haridas S."/>
            <person name="Kuo A."/>
            <person name="Mondo S."/>
            <person name="Pangilinan J."/>
            <person name="Riley R."/>
            <person name="Labutti K."/>
            <person name="Andreopoulos B."/>
            <person name="Lipzen A."/>
            <person name="Chen C."/>
            <person name="Yanf M."/>
            <person name="Daum C."/>
            <person name="Ng V."/>
            <person name="Clum A."/>
            <person name="Ohm R."/>
            <person name="Martin F."/>
            <person name="Silar P."/>
            <person name="Natvig D."/>
            <person name="Lalanne C."/>
            <person name="Gautier V."/>
            <person name="Ament-Velasquez S.L."/>
            <person name="Kruys A."/>
            <person name="Hutchinson M.I."/>
            <person name="Powell A.J."/>
            <person name="Barry K."/>
            <person name="Miller A.N."/>
            <person name="Grigoriev I.V."/>
            <person name="Debuchy R."/>
            <person name="Gladieux P."/>
            <person name="Thoren M.H."/>
            <person name="Johannesson H."/>
        </authorList>
    </citation>
    <scope>NUCLEOTIDE SEQUENCE</scope>
    <source>
        <strain evidence="2">CBS 990.96</strain>
    </source>
</reference>
<protein>
    <submittedName>
        <fullName evidence="2">Uncharacterized protein</fullName>
    </submittedName>
</protein>
<feature type="region of interest" description="Disordered" evidence="1">
    <location>
        <begin position="1"/>
        <end position="24"/>
    </location>
</feature>
<sequence>MSSESELVSLPSGPTSLEDSTQPTPTAYNAIVVDDVNDTALLHGPGLRSIRNPENLPVQEINPPYLGTAILSWRWDGNIRQGEGSRNVASAVLTFSSFYKTLPVIAAYDISGETFSKSIKRPWICHEARLYRHNENRIVYVSSSGEDPAIPLLPYLFSKFGRGLRAIWKTGFAKSLFGLLLGDIGMSDVADLKYIIPPLTSVLVAAHASMSRNDYLLTAAMLCATHCDSVSVRSLRRDISNLTFDRYSFWTEEMMEIRTADVDDQDTDDEIMEIMTYAVSKTFEMTTRTILLDGENVGELNKYTFEISDYTWYKISISNEGEHSILNGIPMTDADREVYHSREHQVLREQLLGSYGTSDDDCPKLKIVPRPQTWVSS</sequence>
<dbReference type="Proteomes" id="UP001301958">
    <property type="component" value="Unassembled WGS sequence"/>
</dbReference>
<reference evidence="2" key="1">
    <citation type="journal article" date="2023" name="Mol. Phylogenet. Evol.">
        <title>Genome-scale phylogeny and comparative genomics of the fungal order Sordariales.</title>
        <authorList>
            <person name="Hensen N."/>
            <person name="Bonometti L."/>
            <person name="Westerberg I."/>
            <person name="Brannstrom I.O."/>
            <person name="Guillou S."/>
            <person name="Cros-Aarteil S."/>
            <person name="Calhoun S."/>
            <person name="Haridas S."/>
            <person name="Kuo A."/>
            <person name="Mondo S."/>
            <person name="Pangilinan J."/>
            <person name="Riley R."/>
            <person name="LaButti K."/>
            <person name="Andreopoulos B."/>
            <person name="Lipzen A."/>
            <person name="Chen C."/>
            <person name="Yan M."/>
            <person name="Daum C."/>
            <person name="Ng V."/>
            <person name="Clum A."/>
            <person name="Steindorff A."/>
            <person name="Ohm R.A."/>
            <person name="Martin F."/>
            <person name="Silar P."/>
            <person name="Natvig D.O."/>
            <person name="Lalanne C."/>
            <person name="Gautier V."/>
            <person name="Ament-Velasquez S.L."/>
            <person name="Kruys A."/>
            <person name="Hutchinson M.I."/>
            <person name="Powell A.J."/>
            <person name="Barry K."/>
            <person name="Miller A.N."/>
            <person name="Grigoriev I.V."/>
            <person name="Debuchy R."/>
            <person name="Gladieux P."/>
            <person name="Hiltunen Thoren M."/>
            <person name="Johannesson H."/>
        </authorList>
    </citation>
    <scope>NUCLEOTIDE SEQUENCE</scope>
    <source>
        <strain evidence="2">CBS 990.96</strain>
    </source>
</reference>
<keyword evidence="3" id="KW-1185">Reference proteome</keyword>
<evidence type="ECO:0000313" key="2">
    <source>
        <dbReference type="EMBL" id="KAK4224649.1"/>
    </source>
</evidence>
<evidence type="ECO:0000256" key="1">
    <source>
        <dbReference type="SAM" id="MobiDB-lite"/>
    </source>
</evidence>
<dbReference type="AlphaFoldDB" id="A0AAN7BJS4"/>
<organism evidence="2 3">
    <name type="scientific">Podospora fimiseda</name>
    <dbReference type="NCBI Taxonomy" id="252190"/>
    <lineage>
        <taxon>Eukaryota</taxon>
        <taxon>Fungi</taxon>
        <taxon>Dikarya</taxon>
        <taxon>Ascomycota</taxon>
        <taxon>Pezizomycotina</taxon>
        <taxon>Sordariomycetes</taxon>
        <taxon>Sordariomycetidae</taxon>
        <taxon>Sordariales</taxon>
        <taxon>Podosporaceae</taxon>
        <taxon>Podospora</taxon>
    </lineage>
</organism>
<comment type="caution">
    <text evidence="2">The sequence shown here is derived from an EMBL/GenBank/DDBJ whole genome shotgun (WGS) entry which is preliminary data.</text>
</comment>
<gene>
    <name evidence="2" type="ORF">QBC38DRAFT_514618</name>
</gene>
<evidence type="ECO:0000313" key="3">
    <source>
        <dbReference type="Proteomes" id="UP001301958"/>
    </source>
</evidence>
<proteinExistence type="predicted"/>